<gene>
    <name evidence="8" type="ORF">B0A49_00912</name>
    <name evidence="7" type="ORF">B0A49_06442</name>
</gene>
<dbReference type="GO" id="GO:0006338">
    <property type="term" value="P:chromatin remodeling"/>
    <property type="evidence" value="ECO:0007669"/>
    <property type="project" value="InterPro"/>
</dbReference>
<dbReference type="OrthoDB" id="49520at2759"/>
<comment type="subcellular location">
    <subcellularLocation>
        <location evidence="1">Nucleus</location>
    </subcellularLocation>
</comment>
<organism evidence="7 9">
    <name type="scientific">Cryomyces minteri</name>
    <dbReference type="NCBI Taxonomy" id="331657"/>
    <lineage>
        <taxon>Eukaryota</taxon>
        <taxon>Fungi</taxon>
        <taxon>Dikarya</taxon>
        <taxon>Ascomycota</taxon>
        <taxon>Pezizomycotina</taxon>
        <taxon>Dothideomycetes</taxon>
        <taxon>Dothideomycetes incertae sedis</taxon>
        <taxon>Cryomyces</taxon>
    </lineage>
</organism>
<evidence type="ECO:0000256" key="4">
    <source>
        <dbReference type="ARBA" id="ARBA00023242"/>
    </source>
</evidence>
<dbReference type="AlphaFoldDB" id="A0A4U0WMB2"/>
<dbReference type="PANTHER" id="PTHR31200:SF1">
    <property type="entry name" value="INO80 COMPLEX SUBUNIT C"/>
    <property type="match status" value="1"/>
</dbReference>
<keyword evidence="3" id="KW-0804">Transcription</keyword>
<dbReference type="PANTHER" id="PTHR31200">
    <property type="entry name" value="INO80 COMPLEX SUBUNIT C"/>
    <property type="match status" value="1"/>
</dbReference>
<dbReference type="Proteomes" id="UP000308768">
    <property type="component" value="Unassembled WGS sequence"/>
</dbReference>
<dbReference type="InterPro" id="IPR029525">
    <property type="entry name" value="INO80C/Ies6"/>
</dbReference>
<proteinExistence type="predicted"/>
<feature type="compositionally biased region" description="Polar residues" evidence="5">
    <location>
        <begin position="58"/>
        <end position="69"/>
    </location>
</feature>
<accession>A0A4U0WMB2</accession>
<keyword evidence="9" id="KW-1185">Reference proteome</keyword>
<dbReference type="Pfam" id="PF08265">
    <property type="entry name" value="YL1_C"/>
    <property type="match status" value="1"/>
</dbReference>
<evidence type="ECO:0000256" key="2">
    <source>
        <dbReference type="ARBA" id="ARBA00023015"/>
    </source>
</evidence>
<evidence type="ECO:0000313" key="9">
    <source>
        <dbReference type="Proteomes" id="UP000308768"/>
    </source>
</evidence>
<evidence type="ECO:0000313" key="8">
    <source>
        <dbReference type="EMBL" id="TKA79252.1"/>
    </source>
</evidence>
<dbReference type="InterPro" id="IPR013272">
    <property type="entry name" value="Vps72/YL1_C"/>
</dbReference>
<dbReference type="SMART" id="SM00993">
    <property type="entry name" value="YL1_C"/>
    <property type="match status" value="1"/>
</dbReference>
<evidence type="ECO:0000313" key="7">
    <source>
        <dbReference type="EMBL" id="TKA64342.1"/>
    </source>
</evidence>
<dbReference type="GO" id="GO:0031011">
    <property type="term" value="C:Ino80 complex"/>
    <property type="evidence" value="ECO:0007669"/>
    <property type="project" value="InterPro"/>
</dbReference>
<name>A0A4U0WMB2_9PEZI</name>
<dbReference type="EMBL" id="NAJN01000107">
    <property type="protein sequence ID" value="TKA79252.1"/>
    <property type="molecule type" value="Genomic_DNA"/>
</dbReference>
<sequence>MAPTTLAAASIDGGHDALLNQLDIYAVSKPWRKPHWKPPQRRNKTVKQAIDASRRDATNINTQANSGASTPFPPASGSAATPLQLNPAEASEDLSRLVLSKRMQAALSIGPKVEFEELLGAPSIHPSSKKRYCDITSQPAPYTDPKTKLRYHNREVYGYIQRLSGQDIERLLEVRKANTVLK</sequence>
<feature type="domain" description="Vps72/YL1 C-terminal" evidence="6">
    <location>
        <begin position="131"/>
        <end position="160"/>
    </location>
</feature>
<protein>
    <recommendedName>
        <fullName evidence="6">Vps72/YL1 C-terminal domain-containing protein</fullName>
    </recommendedName>
</protein>
<keyword evidence="2" id="KW-0805">Transcription regulation</keyword>
<evidence type="ECO:0000256" key="5">
    <source>
        <dbReference type="SAM" id="MobiDB-lite"/>
    </source>
</evidence>
<dbReference type="STRING" id="331657.A0A4U0WMB2"/>
<evidence type="ECO:0000256" key="1">
    <source>
        <dbReference type="ARBA" id="ARBA00004123"/>
    </source>
</evidence>
<comment type="caution">
    <text evidence="7">The sequence shown here is derived from an EMBL/GenBank/DDBJ whole genome shotgun (WGS) entry which is preliminary data.</text>
</comment>
<keyword evidence="4" id="KW-0539">Nucleus</keyword>
<evidence type="ECO:0000256" key="3">
    <source>
        <dbReference type="ARBA" id="ARBA00023163"/>
    </source>
</evidence>
<reference evidence="7 9" key="1">
    <citation type="submission" date="2017-03" db="EMBL/GenBank/DDBJ databases">
        <title>Genomes of endolithic fungi from Antarctica.</title>
        <authorList>
            <person name="Coleine C."/>
            <person name="Masonjones S."/>
            <person name="Stajich J.E."/>
        </authorList>
    </citation>
    <scope>NUCLEOTIDE SEQUENCE [LARGE SCALE GENOMIC DNA]</scope>
    <source>
        <strain evidence="7 9">CCFEE 5187</strain>
    </source>
</reference>
<evidence type="ECO:0000259" key="6">
    <source>
        <dbReference type="SMART" id="SM00993"/>
    </source>
</evidence>
<feature type="region of interest" description="Disordered" evidence="5">
    <location>
        <begin position="54"/>
        <end position="82"/>
    </location>
</feature>
<dbReference type="EMBL" id="NAJN01001278">
    <property type="protein sequence ID" value="TKA64342.1"/>
    <property type="molecule type" value="Genomic_DNA"/>
</dbReference>